<evidence type="ECO:0000256" key="5">
    <source>
        <dbReference type="ARBA" id="ARBA00023316"/>
    </source>
</evidence>
<dbReference type="InterPro" id="IPR038063">
    <property type="entry name" value="Transpep_catalytic_dom"/>
</dbReference>
<evidence type="ECO:0000256" key="1">
    <source>
        <dbReference type="ARBA" id="ARBA00004752"/>
    </source>
</evidence>
<dbReference type="PANTHER" id="PTHR30582">
    <property type="entry name" value="L,D-TRANSPEPTIDASE"/>
    <property type="match status" value="1"/>
</dbReference>
<name>A0ABR8V518_9CELL</name>
<dbReference type="InterPro" id="IPR050979">
    <property type="entry name" value="LD-transpeptidase"/>
</dbReference>
<dbReference type="Pfam" id="PF01471">
    <property type="entry name" value="PG_binding_1"/>
    <property type="match status" value="1"/>
</dbReference>
<dbReference type="Pfam" id="PF03734">
    <property type="entry name" value="YkuD"/>
    <property type="match status" value="1"/>
</dbReference>
<accession>A0ABR8V518</accession>
<gene>
    <name evidence="9" type="ORF">H9640_15105</name>
</gene>
<evidence type="ECO:0000256" key="3">
    <source>
        <dbReference type="ARBA" id="ARBA00022960"/>
    </source>
</evidence>
<feature type="compositionally biased region" description="Basic residues" evidence="7">
    <location>
        <begin position="15"/>
        <end position="24"/>
    </location>
</feature>
<evidence type="ECO:0000256" key="7">
    <source>
        <dbReference type="SAM" id="MobiDB-lite"/>
    </source>
</evidence>
<organism evidence="9 10">
    <name type="scientific">Oerskovia gallyi</name>
    <dbReference type="NCBI Taxonomy" id="2762226"/>
    <lineage>
        <taxon>Bacteria</taxon>
        <taxon>Bacillati</taxon>
        <taxon>Actinomycetota</taxon>
        <taxon>Actinomycetes</taxon>
        <taxon>Micrococcales</taxon>
        <taxon>Cellulomonadaceae</taxon>
        <taxon>Oerskovia</taxon>
    </lineage>
</organism>
<feature type="active site" description="Nucleophile" evidence="6">
    <location>
        <position position="300"/>
    </location>
</feature>
<dbReference type="InterPro" id="IPR005490">
    <property type="entry name" value="LD_TPept_cat_dom"/>
</dbReference>
<keyword evidence="2" id="KW-0808">Transferase</keyword>
<dbReference type="Proteomes" id="UP000633601">
    <property type="component" value="Unassembled WGS sequence"/>
</dbReference>
<keyword evidence="10" id="KW-1185">Reference proteome</keyword>
<proteinExistence type="predicted"/>
<dbReference type="Gene3D" id="1.10.101.10">
    <property type="entry name" value="PGBD-like superfamily/PGBD"/>
    <property type="match status" value="1"/>
</dbReference>
<dbReference type="PROSITE" id="PS52029">
    <property type="entry name" value="LD_TPASE"/>
    <property type="match status" value="1"/>
</dbReference>
<feature type="domain" description="L,D-TPase catalytic" evidence="8">
    <location>
        <begin position="205"/>
        <end position="326"/>
    </location>
</feature>
<feature type="compositionally biased region" description="Low complexity" evidence="7">
    <location>
        <begin position="72"/>
        <end position="82"/>
    </location>
</feature>
<reference evidence="9 10" key="1">
    <citation type="submission" date="2020-08" db="EMBL/GenBank/DDBJ databases">
        <title>A Genomic Blueprint of the Chicken Gut Microbiome.</title>
        <authorList>
            <person name="Gilroy R."/>
            <person name="Ravi A."/>
            <person name="Getino M."/>
            <person name="Pursley I."/>
            <person name="Horton D.L."/>
            <person name="Alikhan N.-F."/>
            <person name="Baker D."/>
            <person name="Gharbi K."/>
            <person name="Hall N."/>
            <person name="Watson M."/>
            <person name="Adriaenssens E.M."/>
            <person name="Foster-Nyarko E."/>
            <person name="Jarju S."/>
            <person name="Secka A."/>
            <person name="Antonio M."/>
            <person name="Oren A."/>
            <person name="Chaudhuri R."/>
            <person name="La Ragione R.M."/>
            <person name="Hildebrand F."/>
            <person name="Pallen M.J."/>
        </authorList>
    </citation>
    <scope>NUCLEOTIDE SEQUENCE [LARGE SCALE GENOMIC DNA]</scope>
    <source>
        <strain evidence="9 10">Sa2CUA8</strain>
    </source>
</reference>
<feature type="region of interest" description="Disordered" evidence="7">
    <location>
        <begin position="59"/>
        <end position="136"/>
    </location>
</feature>
<feature type="region of interest" description="Disordered" evidence="7">
    <location>
        <begin position="1"/>
        <end position="32"/>
    </location>
</feature>
<dbReference type="InterPro" id="IPR036365">
    <property type="entry name" value="PGBD-like_sf"/>
</dbReference>
<evidence type="ECO:0000259" key="8">
    <source>
        <dbReference type="PROSITE" id="PS52029"/>
    </source>
</evidence>
<dbReference type="InterPro" id="IPR036366">
    <property type="entry name" value="PGBDSf"/>
</dbReference>
<comment type="caution">
    <text evidence="9">The sequence shown here is derived from an EMBL/GenBank/DDBJ whole genome shotgun (WGS) entry which is preliminary data.</text>
</comment>
<evidence type="ECO:0000256" key="6">
    <source>
        <dbReference type="PROSITE-ProRule" id="PRU01373"/>
    </source>
</evidence>
<comment type="pathway">
    <text evidence="1 6">Cell wall biogenesis; peptidoglycan biosynthesis.</text>
</comment>
<dbReference type="CDD" id="cd16913">
    <property type="entry name" value="YkuD_like"/>
    <property type="match status" value="1"/>
</dbReference>
<keyword evidence="5 6" id="KW-0961">Cell wall biogenesis/degradation</keyword>
<feature type="active site" description="Proton donor/acceptor" evidence="6">
    <location>
        <position position="286"/>
    </location>
</feature>
<dbReference type="PANTHER" id="PTHR30582:SF2">
    <property type="entry name" value="L,D-TRANSPEPTIDASE YCIB-RELATED"/>
    <property type="match status" value="1"/>
</dbReference>
<evidence type="ECO:0000256" key="4">
    <source>
        <dbReference type="ARBA" id="ARBA00022984"/>
    </source>
</evidence>
<dbReference type="EMBL" id="JACSQE010000012">
    <property type="protein sequence ID" value="MBD7999880.1"/>
    <property type="molecule type" value="Genomic_DNA"/>
</dbReference>
<dbReference type="SUPFAM" id="SSF141523">
    <property type="entry name" value="L,D-transpeptidase catalytic domain-like"/>
    <property type="match status" value="1"/>
</dbReference>
<protein>
    <submittedName>
        <fullName evidence="9">Murein L,D-transpeptidase</fullName>
    </submittedName>
</protein>
<keyword evidence="4 6" id="KW-0573">Peptidoglycan synthesis</keyword>
<feature type="compositionally biased region" description="Pro residues" evidence="7">
    <location>
        <begin position="83"/>
        <end position="123"/>
    </location>
</feature>
<dbReference type="Gene3D" id="2.40.440.10">
    <property type="entry name" value="L,D-transpeptidase catalytic domain-like"/>
    <property type="match status" value="1"/>
</dbReference>
<evidence type="ECO:0000256" key="2">
    <source>
        <dbReference type="ARBA" id="ARBA00022679"/>
    </source>
</evidence>
<sequence>MCHVSAPRGTVVTRGLRRIPRRGGARMTDRPTGTRWAAVTAAVLTMLLVGGCDALGPRVDGGAGPASSSPHTTPRPSVTPSESPSPTPTPTPLPTPTVVPTPPPPVEPPPVEPPPVEPPPVEPDPATVELVRGSTGERVTALQQRLVDLGYWGAAPDGVFGSGTQQAVWALQKAAGISRDGRVGPATQAALDQGVRPAAQSGSGHVIEIDIARQLVLAVDDGQVVKVFNASSGNGERYEAKGRTYVAKTPRGTFQVGRQVDANYESSLELGSMWRPKFFTGGIAVHGSGSVPPSPASHGCVRVTNAAMNWIWDSWGAPPGTTVLVY</sequence>
<dbReference type="InterPro" id="IPR002477">
    <property type="entry name" value="Peptidoglycan-bd-like"/>
</dbReference>
<evidence type="ECO:0000313" key="10">
    <source>
        <dbReference type="Proteomes" id="UP000633601"/>
    </source>
</evidence>
<keyword evidence="3 6" id="KW-0133">Cell shape</keyword>
<evidence type="ECO:0000313" key="9">
    <source>
        <dbReference type="EMBL" id="MBD7999880.1"/>
    </source>
</evidence>
<dbReference type="SUPFAM" id="SSF47090">
    <property type="entry name" value="PGBD-like"/>
    <property type="match status" value="1"/>
</dbReference>